<accession>A4J2X0</accession>
<dbReference type="AlphaFoldDB" id="A4J2X0"/>
<dbReference type="KEGG" id="drm:Dred_0887"/>
<proteinExistence type="predicted"/>
<dbReference type="PROSITE" id="PS50943">
    <property type="entry name" value="HTH_CROC1"/>
    <property type="match status" value="1"/>
</dbReference>
<dbReference type="OrthoDB" id="1684348at2"/>
<feature type="domain" description="HTH cro/C1-type" evidence="2">
    <location>
        <begin position="7"/>
        <end position="61"/>
    </location>
</feature>
<dbReference type="PANTHER" id="PTHR46797:SF2">
    <property type="entry name" value="TRANSCRIPTIONAL REGULATOR"/>
    <property type="match status" value="1"/>
</dbReference>
<evidence type="ECO:0000256" key="1">
    <source>
        <dbReference type="ARBA" id="ARBA00023125"/>
    </source>
</evidence>
<dbReference type="STRING" id="349161.Dred_0887"/>
<dbReference type="SUPFAM" id="SSF47413">
    <property type="entry name" value="lambda repressor-like DNA-binding domains"/>
    <property type="match status" value="1"/>
</dbReference>
<dbReference type="SMART" id="SM00530">
    <property type="entry name" value="HTH_XRE"/>
    <property type="match status" value="1"/>
</dbReference>
<name>A4J2X0_DESRM</name>
<evidence type="ECO:0000259" key="2">
    <source>
        <dbReference type="PROSITE" id="PS50943"/>
    </source>
</evidence>
<evidence type="ECO:0000313" key="4">
    <source>
        <dbReference type="Proteomes" id="UP000001556"/>
    </source>
</evidence>
<gene>
    <name evidence="3" type="ordered locus">Dred_0887</name>
</gene>
<keyword evidence="4" id="KW-1185">Reference proteome</keyword>
<evidence type="ECO:0000313" key="3">
    <source>
        <dbReference type="EMBL" id="ABO49423.1"/>
    </source>
</evidence>
<dbReference type="Gene3D" id="1.10.260.40">
    <property type="entry name" value="lambda repressor-like DNA-binding domains"/>
    <property type="match status" value="1"/>
</dbReference>
<sequence>MDIGARIRILRTQQGLSMNELSRRSGVGQSSLSYIESGQRQPTFDVIERICSGLGLSVAEFFNEGFMPCPYSSDINSLVNEVQNLKPSQVSLIKNIATEFSVTNEELELAAKKSLSTIANRESASGVLHIDLLDVFGRKDTVLSAAGVPLSLEDRIEILELIKEKLPADEDLDYENNEVIAASYQGNRFAHIPTQEEAEDIELAFKLAEQQKNRKHKK</sequence>
<dbReference type="CDD" id="cd00093">
    <property type="entry name" value="HTH_XRE"/>
    <property type="match status" value="1"/>
</dbReference>
<dbReference type="Proteomes" id="UP000001556">
    <property type="component" value="Chromosome"/>
</dbReference>
<dbReference type="Pfam" id="PF13560">
    <property type="entry name" value="HTH_31"/>
    <property type="match status" value="1"/>
</dbReference>
<organism evidence="3 4">
    <name type="scientific">Desulforamulus reducens (strain ATCC BAA-1160 / DSM 100696 / MI-1)</name>
    <name type="common">Desulfotomaculum reducens</name>
    <dbReference type="NCBI Taxonomy" id="349161"/>
    <lineage>
        <taxon>Bacteria</taxon>
        <taxon>Bacillati</taxon>
        <taxon>Bacillota</taxon>
        <taxon>Clostridia</taxon>
        <taxon>Eubacteriales</taxon>
        <taxon>Peptococcaceae</taxon>
        <taxon>Desulforamulus</taxon>
    </lineage>
</organism>
<keyword evidence="1" id="KW-0238">DNA-binding</keyword>
<dbReference type="InterPro" id="IPR010982">
    <property type="entry name" value="Lambda_DNA-bd_dom_sf"/>
</dbReference>
<dbReference type="EMBL" id="CP000612">
    <property type="protein sequence ID" value="ABO49423.1"/>
    <property type="molecule type" value="Genomic_DNA"/>
</dbReference>
<dbReference type="eggNOG" id="COG1476">
    <property type="taxonomic scope" value="Bacteria"/>
</dbReference>
<dbReference type="RefSeq" id="WP_011877252.1">
    <property type="nucleotide sequence ID" value="NC_009253.1"/>
</dbReference>
<dbReference type="GO" id="GO:0005829">
    <property type="term" value="C:cytosol"/>
    <property type="evidence" value="ECO:0007669"/>
    <property type="project" value="TreeGrafter"/>
</dbReference>
<dbReference type="HOGENOM" id="CLU_113649_0_0_9"/>
<dbReference type="GO" id="GO:0003700">
    <property type="term" value="F:DNA-binding transcription factor activity"/>
    <property type="evidence" value="ECO:0007669"/>
    <property type="project" value="TreeGrafter"/>
</dbReference>
<dbReference type="PANTHER" id="PTHR46797">
    <property type="entry name" value="HTH-TYPE TRANSCRIPTIONAL REGULATOR"/>
    <property type="match status" value="1"/>
</dbReference>
<dbReference type="InterPro" id="IPR050807">
    <property type="entry name" value="TransReg_Diox_bact_type"/>
</dbReference>
<reference evidence="3 4" key="1">
    <citation type="submission" date="2007-03" db="EMBL/GenBank/DDBJ databases">
        <title>Complete sequence of Desulfotomaculum reducens MI-1.</title>
        <authorList>
            <consortium name="US DOE Joint Genome Institute"/>
            <person name="Copeland A."/>
            <person name="Lucas S."/>
            <person name="Lapidus A."/>
            <person name="Barry K."/>
            <person name="Detter J.C."/>
            <person name="Glavina del Rio T."/>
            <person name="Hammon N."/>
            <person name="Israni S."/>
            <person name="Dalin E."/>
            <person name="Tice H."/>
            <person name="Pitluck S."/>
            <person name="Sims D."/>
            <person name="Brettin T."/>
            <person name="Bruce D."/>
            <person name="Han C."/>
            <person name="Tapia R."/>
            <person name="Schmutz J."/>
            <person name="Larimer F."/>
            <person name="Land M."/>
            <person name="Hauser L."/>
            <person name="Kyrpides N."/>
            <person name="Kim E."/>
            <person name="Tebo B.M."/>
            <person name="Richardson P."/>
        </authorList>
    </citation>
    <scope>NUCLEOTIDE SEQUENCE [LARGE SCALE GENOMIC DNA]</scope>
    <source>
        <strain evidence="3 4">MI-1</strain>
    </source>
</reference>
<dbReference type="InterPro" id="IPR001387">
    <property type="entry name" value="Cro/C1-type_HTH"/>
</dbReference>
<dbReference type="GO" id="GO:0003677">
    <property type="term" value="F:DNA binding"/>
    <property type="evidence" value="ECO:0007669"/>
    <property type="project" value="UniProtKB-KW"/>
</dbReference>
<protein>
    <submittedName>
        <fullName evidence="3">Putative transcriptional regulator, XRE family</fullName>
    </submittedName>
</protein>